<feature type="domain" description="Lon N-terminal" evidence="1">
    <location>
        <begin position="3"/>
        <end position="185"/>
    </location>
</feature>
<evidence type="ECO:0000259" key="1">
    <source>
        <dbReference type="PROSITE" id="PS51787"/>
    </source>
</evidence>
<dbReference type="Proteomes" id="UP000262802">
    <property type="component" value="Chromosome"/>
</dbReference>
<accession>A0A3B7R5D0</accession>
<dbReference type="SUPFAM" id="SSF88697">
    <property type="entry name" value="PUA domain-like"/>
    <property type="match status" value="1"/>
</dbReference>
<dbReference type="OrthoDB" id="25394at2"/>
<protein>
    <submittedName>
        <fullName evidence="2">Peptidase</fullName>
    </submittedName>
</protein>
<name>A0A3B7R5D0_9BACT</name>
<organism evidence="2 3">
    <name type="scientific">Hymenobacter oligotrophus</name>
    <dbReference type="NCBI Taxonomy" id="2319843"/>
    <lineage>
        <taxon>Bacteria</taxon>
        <taxon>Pseudomonadati</taxon>
        <taxon>Bacteroidota</taxon>
        <taxon>Cytophagia</taxon>
        <taxon>Cytophagales</taxon>
        <taxon>Hymenobacteraceae</taxon>
        <taxon>Hymenobacter</taxon>
    </lineage>
</organism>
<dbReference type="PANTHER" id="PTHR46732:SF8">
    <property type="entry name" value="ATP-DEPENDENT PROTEASE LA (LON) DOMAIN PROTEIN"/>
    <property type="match status" value="1"/>
</dbReference>
<dbReference type="Gene3D" id="1.20.58.1480">
    <property type="match status" value="1"/>
</dbReference>
<dbReference type="InterPro" id="IPR015947">
    <property type="entry name" value="PUA-like_sf"/>
</dbReference>
<dbReference type="InterPro" id="IPR046336">
    <property type="entry name" value="Lon_prtase_N_sf"/>
</dbReference>
<dbReference type="PROSITE" id="PS51787">
    <property type="entry name" value="LON_N"/>
    <property type="match status" value="1"/>
</dbReference>
<dbReference type="EMBL" id="CP032317">
    <property type="protein sequence ID" value="AYA36419.1"/>
    <property type="molecule type" value="Genomic_DNA"/>
</dbReference>
<dbReference type="SMART" id="SM00464">
    <property type="entry name" value="LON"/>
    <property type="match status" value="1"/>
</dbReference>
<reference evidence="2 3" key="1">
    <citation type="submission" date="2018-09" db="EMBL/GenBank/DDBJ databases">
        <title>Hymenobacter medium sp. nov., isolated from R2A medium.</title>
        <authorList>
            <person name="Yingchao G."/>
        </authorList>
    </citation>
    <scope>NUCLEOTIDE SEQUENCE [LARGE SCALE GENOMIC DNA]</scope>
    <source>
        <strain evidence="3">sh-6</strain>
    </source>
</reference>
<dbReference type="InterPro" id="IPR003111">
    <property type="entry name" value="Lon_prtase_N"/>
</dbReference>
<keyword evidence="3" id="KW-1185">Reference proteome</keyword>
<evidence type="ECO:0000313" key="2">
    <source>
        <dbReference type="EMBL" id="AYA36419.1"/>
    </source>
</evidence>
<dbReference type="Gene3D" id="2.30.130.40">
    <property type="entry name" value="LON domain-like"/>
    <property type="match status" value="1"/>
</dbReference>
<dbReference type="RefSeq" id="WP_119444002.1">
    <property type="nucleotide sequence ID" value="NZ_CP032317.1"/>
</dbReference>
<sequence>MSLRLLPIFPLNLVVYPGEKLNLHIFEPRYRQLIADCVAQNITFGIPPFLDDSLQIIGTEMRLVKLERSYPSGESDVRTLGTGRFRVQEVLKQAPGKLYAAAYVEELRDDPTADLLLRQRITTLIEQLYNILGLQKLFIDLDPAYTTFDVAHHLGLTTEQEYELLASLSETERQAIVLEHLERVLPVLQESEKLKERVRQNGHFKHLTPPNF</sequence>
<evidence type="ECO:0000313" key="3">
    <source>
        <dbReference type="Proteomes" id="UP000262802"/>
    </source>
</evidence>
<dbReference type="AlphaFoldDB" id="A0A3B7R5D0"/>
<gene>
    <name evidence="2" type="ORF">D3Y59_04715</name>
</gene>
<proteinExistence type="predicted"/>
<dbReference type="KEGG" id="hyh:D3Y59_04715"/>
<dbReference type="PANTHER" id="PTHR46732">
    <property type="entry name" value="ATP-DEPENDENT PROTEASE LA (LON) DOMAIN PROTEIN"/>
    <property type="match status" value="1"/>
</dbReference>
<dbReference type="Pfam" id="PF02190">
    <property type="entry name" value="LON_substr_bdg"/>
    <property type="match status" value="1"/>
</dbReference>